<sequence length="75" mass="8487">MYEIKSIKKHGIMANQFILVVDNDAAPGDTRILLSGESGVTLASRWPKDFKEFNLKQHVFKKVKDLEIGDKVITL</sequence>
<gene>
    <name evidence="1" type="ORF">LCGC14_0543760</name>
</gene>
<dbReference type="EMBL" id="LAZR01000732">
    <property type="protein sequence ID" value="KKN59277.1"/>
    <property type="molecule type" value="Genomic_DNA"/>
</dbReference>
<protein>
    <submittedName>
        <fullName evidence="1">Uncharacterized protein</fullName>
    </submittedName>
</protein>
<organism evidence="1">
    <name type="scientific">marine sediment metagenome</name>
    <dbReference type="NCBI Taxonomy" id="412755"/>
    <lineage>
        <taxon>unclassified sequences</taxon>
        <taxon>metagenomes</taxon>
        <taxon>ecological metagenomes</taxon>
    </lineage>
</organism>
<name>A0A0F9SAK2_9ZZZZ</name>
<evidence type="ECO:0000313" key="1">
    <source>
        <dbReference type="EMBL" id="KKN59277.1"/>
    </source>
</evidence>
<dbReference type="AlphaFoldDB" id="A0A0F9SAK2"/>
<accession>A0A0F9SAK2</accession>
<proteinExistence type="predicted"/>
<reference evidence="1" key="1">
    <citation type="journal article" date="2015" name="Nature">
        <title>Complex archaea that bridge the gap between prokaryotes and eukaryotes.</title>
        <authorList>
            <person name="Spang A."/>
            <person name="Saw J.H."/>
            <person name="Jorgensen S.L."/>
            <person name="Zaremba-Niedzwiedzka K."/>
            <person name="Martijn J."/>
            <person name="Lind A.E."/>
            <person name="van Eijk R."/>
            <person name="Schleper C."/>
            <person name="Guy L."/>
            <person name="Ettema T.J."/>
        </authorList>
    </citation>
    <scope>NUCLEOTIDE SEQUENCE</scope>
</reference>
<comment type="caution">
    <text evidence="1">The sequence shown here is derived from an EMBL/GenBank/DDBJ whole genome shotgun (WGS) entry which is preliminary data.</text>
</comment>